<comment type="caution">
    <text evidence="2">The sequence shown here is derived from an EMBL/GenBank/DDBJ whole genome shotgun (WGS) entry which is preliminary data.</text>
</comment>
<dbReference type="Proteomes" id="UP001501645">
    <property type="component" value="Unassembled WGS sequence"/>
</dbReference>
<protein>
    <recommendedName>
        <fullName evidence="4">Sugar ABC transporter ATPase</fullName>
    </recommendedName>
</protein>
<dbReference type="EMBL" id="BAABKO010000007">
    <property type="protein sequence ID" value="GAA4784814.1"/>
    <property type="molecule type" value="Genomic_DNA"/>
</dbReference>
<feature type="compositionally biased region" description="Basic and acidic residues" evidence="1">
    <location>
        <begin position="58"/>
        <end position="67"/>
    </location>
</feature>
<evidence type="ECO:0000313" key="3">
    <source>
        <dbReference type="Proteomes" id="UP001501645"/>
    </source>
</evidence>
<feature type="region of interest" description="Disordered" evidence="1">
    <location>
        <begin position="1"/>
        <end position="85"/>
    </location>
</feature>
<sequence>MANVEGVDPDIQTRPARVPEHRDVPDDATIDALEDEVDPEELADDRGPLPDGAARRPALPDDERAADDGYTGEEDALRGDDEDAR</sequence>
<feature type="compositionally biased region" description="Basic and acidic residues" evidence="1">
    <location>
        <begin position="75"/>
        <end position="85"/>
    </location>
</feature>
<feature type="compositionally biased region" description="Acidic residues" evidence="1">
    <location>
        <begin position="26"/>
        <end position="43"/>
    </location>
</feature>
<gene>
    <name evidence="2" type="ORF">GCM10023351_33040</name>
</gene>
<evidence type="ECO:0000256" key="1">
    <source>
        <dbReference type="SAM" id="MobiDB-lite"/>
    </source>
</evidence>
<reference evidence="3" key="1">
    <citation type="journal article" date="2019" name="Int. J. Syst. Evol. Microbiol.">
        <title>The Global Catalogue of Microorganisms (GCM) 10K type strain sequencing project: providing services to taxonomists for standard genome sequencing and annotation.</title>
        <authorList>
            <consortium name="The Broad Institute Genomics Platform"/>
            <consortium name="The Broad Institute Genome Sequencing Center for Infectious Disease"/>
            <person name="Wu L."/>
            <person name="Ma J."/>
        </authorList>
    </citation>
    <scope>NUCLEOTIDE SEQUENCE [LARGE SCALE GENOMIC DNA]</scope>
    <source>
        <strain evidence="3">JCM 18537</strain>
    </source>
</reference>
<proteinExistence type="predicted"/>
<evidence type="ECO:0000313" key="2">
    <source>
        <dbReference type="EMBL" id="GAA4784814.1"/>
    </source>
</evidence>
<evidence type="ECO:0008006" key="4">
    <source>
        <dbReference type="Google" id="ProtNLM"/>
    </source>
</evidence>
<keyword evidence="3" id="KW-1185">Reference proteome</keyword>
<dbReference type="RefSeq" id="WP_345441789.1">
    <property type="nucleotide sequence ID" value="NZ_BAABKO010000007.1"/>
</dbReference>
<accession>A0ABP9ART9</accession>
<name>A0ABP9ART9_9MICO</name>
<organism evidence="2 3">
    <name type="scientific">Microbacterium gilvum</name>
    <dbReference type="NCBI Taxonomy" id="1336204"/>
    <lineage>
        <taxon>Bacteria</taxon>
        <taxon>Bacillati</taxon>
        <taxon>Actinomycetota</taxon>
        <taxon>Actinomycetes</taxon>
        <taxon>Micrococcales</taxon>
        <taxon>Microbacteriaceae</taxon>
        <taxon>Microbacterium</taxon>
    </lineage>
</organism>